<comment type="caution">
    <text evidence="10">The sequence shown here is derived from an EMBL/GenBank/DDBJ whole genome shotgun (WGS) entry which is preliminary data.</text>
</comment>
<evidence type="ECO:0000256" key="3">
    <source>
        <dbReference type="ARBA" id="ARBA00022692"/>
    </source>
</evidence>
<feature type="transmembrane region" description="Helical" evidence="8">
    <location>
        <begin position="205"/>
        <end position="223"/>
    </location>
</feature>
<gene>
    <name evidence="10" type="ORF">LPJ64_001615</name>
</gene>
<dbReference type="Pfam" id="PF02096">
    <property type="entry name" value="60KD_IMP"/>
    <property type="match status" value="1"/>
</dbReference>
<evidence type="ECO:0000259" key="9">
    <source>
        <dbReference type="Pfam" id="PF02096"/>
    </source>
</evidence>
<sequence>MAALRVGIIKGSLLAPSRQTLFNKAGSIKSIEVPAIRGFHSSRYHRQSESSVSSSVGSSDISSSGGGGDSESISALVNNAIQGQIDLSMGVETAMKVGDLARHGLDTYLPIRLMEYALEYVHVTTGLPWWATIVAMVVGIRAVFFPVAAYGQKHMVGVNRLKPEATLIMEKQQVANRNGDIMASAQLAQQLTGMYKRNGVSPWKGMMGGVVPLPFMMGMFFGLKDMATIPEITHMHTGGLWWFKDLTLADPYYILPALSTIGMMAVMELQTKMNTATEQSQAMIYGMRSMGIVMAFLTAGLPADVFVFWITNNMISFGQVFLFHTKWFKNKMDIADLEKVKFARKQESMLDKVNIQGLLGKQKKSSKFVVKHKQIN</sequence>
<dbReference type="GO" id="GO:0032979">
    <property type="term" value="P:protein insertion into mitochondrial inner membrane from matrix"/>
    <property type="evidence" value="ECO:0007669"/>
    <property type="project" value="TreeGrafter"/>
</dbReference>
<dbReference type="Proteomes" id="UP001145021">
    <property type="component" value="Unassembled WGS sequence"/>
</dbReference>
<feature type="domain" description="Membrane insertase YidC/Oxa/ALB C-terminal" evidence="9">
    <location>
        <begin position="129"/>
        <end position="323"/>
    </location>
</feature>
<keyword evidence="11" id="KW-1185">Reference proteome</keyword>
<evidence type="ECO:0000256" key="7">
    <source>
        <dbReference type="SAM" id="MobiDB-lite"/>
    </source>
</evidence>
<dbReference type="CDD" id="cd20069">
    <property type="entry name" value="5TM_Oxa1-like"/>
    <property type="match status" value="1"/>
</dbReference>
<keyword evidence="3 6" id="KW-0812">Transmembrane</keyword>
<evidence type="ECO:0000256" key="8">
    <source>
        <dbReference type="SAM" id="Phobius"/>
    </source>
</evidence>
<dbReference type="AlphaFoldDB" id="A0A9W7XPN2"/>
<evidence type="ECO:0000256" key="4">
    <source>
        <dbReference type="ARBA" id="ARBA00022989"/>
    </source>
</evidence>
<organism evidence="10 11">
    <name type="scientific">Coemansia asiatica</name>
    <dbReference type="NCBI Taxonomy" id="1052880"/>
    <lineage>
        <taxon>Eukaryota</taxon>
        <taxon>Fungi</taxon>
        <taxon>Fungi incertae sedis</taxon>
        <taxon>Zoopagomycota</taxon>
        <taxon>Kickxellomycotina</taxon>
        <taxon>Kickxellomycetes</taxon>
        <taxon>Kickxellales</taxon>
        <taxon>Kickxellaceae</taxon>
        <taxon>Coemansia</taxon>
    </lineage>
</organism>
<dbReference type="PANTHER" id="PTHR12428:SF65">
    <property type="entry name" value="CYTOCHROME C OXIDASE ASSEMBLY PROTEIN COX18, MITOCHONDRIAL"/>
    <property type="match status" value="1"/>
</dbReference>
<comment type="similarity">
    <text evidence="2 6">Belongs to the OXA1/ALB3/YidC family.</text>
</comment>
<feature type="transmembrane region" description="Helical" evidence="8">
    <location>
        <begin position="129"/>
        <end position="150"/>
    </location>
</feature>
<feature type="region of interest" description="Disordered" evidence="7">
    <location>
        <begin position="47"/>
        <end position="67"/>
    </location>
</feature>
<keyword evidence="5 8" id="KW-0472">Membrane</keyword>
<accession>A0A9W7XPN2</accession>
<dbReference type="PANTHER" id="PTHR12428">
    <property type="entry name" value="OXA1"/>
    <property type="match status" value="1"/>
</dbReference>
<dbReference type="InterPro" id="IPR001708">
    <property type="entry name" value="YidC/ALB3/OXA1/COX18"/>
</dbReference>
<proteinExistence type="inferred from homology"/>
<dbReference type="GO" id="GO:0032977">
    <property type="term" value="F:membrane insertase activity"/>
    <property type="evidence" value="ECO:0007669"/>
    <property type="project" value="InterPro"/>
</dbReference>
<feature type="compositionally biased region" description="Low complexity" evidence="7">
    <location>
        <begin position="49"/>
        <end position="63"/>
    </location>
</feature>
<dbReference type="InterPro" id="IPR028055">
    <property type="entry name" value="YidC/Oxa/ALB_C"/>
</dbReference>
<feature type="transmembrane region" description="Helical" evidence="8">
    <location>
        <begin position="282"/>
        <end position="300"/>
    </location>
</feature>
<evidence type="ECO:0000313" key="10">
    <source>
        <dbReference type="EMBL" id="KAJ1646941.1"/>
    </source>
</evidence>
<evidence type="ECO:0000313" key="11">
    <source>
        <dbReference type="Proteomes" id="UP001145021"/>
    </source>
</evidence>
<evidence type="ECO:0000256" key="6">
    <source>
        <dbReference type="RuleBase" id="RU003945"/>
    </source>
</evidence>
<name>A0A9W7XPN2_9FUNG</name>
<reference evidence="10" key="1">
    <citation type="submission" date="2022-07" db="EMBL/GenBank/DDBJ databases">
        <title>Phylogenomic reconstructions and comparative analyses of Kickxellomycotina fungi.</title>
        <authorList>
            <person name="Reynolds N.K."/>
            <person name="Stajich J.E."/>
            <person name="Barry K."/>
            <person name="Grigoriev I.V."/>
            <person name="Crous P."/>
            <person name="Smith M.E."/>
        </authorList>
    </citation>
    <scope>NUCLEOTIDE SEQUENCE</scope>
    <source>
        <strain evidence="10">NBRC 105413</strain>
    </source>
</reference>
<dbReference type="GO" id="GO:0005743">
    <property type="term" value="C:mitochondrial inner membrane"/>
    <property type="evidence" value="ECO:0007669"/>
    <property type="project" value="TreeGrafter"/>
</dbReference>
<evidence type="ECO:0000256" key="2">
    <source>
        <dbReference type="ARBA" id="ARBA00009877"/>
    </source>
</evidence>
<evidence type="ECO:0000256" key="1">
    <source>
        <dbReference type="ARBA" id="ARBA00004141"/>
    </source>
</evidence>
<protein>
    <recommendedName>
        <fullName evidence="9">Membrane insertase YidC/Oxa/ALB C-terminal domain-containing protein</fullName>
    </recommendedName>
</protein>
<keyword evidence="4 8" id="KW-1133">Transmembrane helix</keyword>
<dbReference type="EMBL" id="JANBOH010000044">
    <property type="protein sequence ID" value="KAJ1646941.1"/>
    <property type="molecule type" value="Genomic_DNA"/>
</dbReference>
<feature type="transmembrane region" description="Helical" evidence="8">
    <location>
        <begin position="252"/>
        <end position="270"/>
    </location>
</feature>
<comment type="subcellular location">
    <subcellularLocation>
        <location evidence="1 6">Membrane</location>
        <topology evidence="1 6">Multi-pass membrane protein</topology>
    </subcellularLocation>
</comment>
<evidence type="ECO:0000256" key="5">
    <source>
        <dbReference type="ARBA" id="ARBA00023136"/>
    </source>
</evidence>